<accession>A0A8C4N2Q6</accession>
<organism evidence="19">
    <name type="scientific">Equus asinus asinus</name>
    <dbReference type="NCBI Taxonomy" id="83772"/>
    <lineage>
        <taxon>Eukaryota</taxon>
        <taxon>Metazoa</taxon>
        <taxon>Chordata</taxon>
        <taxon>Craniata</taxon>
        <taxon>Vertebrata</taxon>
        <taxon>Euteleostomi</taxon>
        <taxon>Mammalia</taxon>
        <taxon>Eutheria</taxon>
        <taxon>Laurasiatheria</taxon>
        <taxon>Perissodactyla</taxon>
        <taxon>Equidae</taxon>
        <taxon>Equus</taxon>
    </lineage>
</organism>
<dbReference type="FunFam" id="2.60.40.10:FF:000177">
    <property type="entry name" value="Sidekick cell adhesion molecule 2"/>
    <property type="match status" value="1"/>
</dbReference>
<evidence type="ECO:0000256" key="8">
    <source>
        <dbReference type="ARBA" id="ARBA00023018"/>
    </source>
</evidence>
<evidence type="ECO:0000256" key="12">
    <source>
        <dbReference type="ARBA" id="ARBA00023319"/>
    </source>
</evidence>
<feature type="domain" description="Fibronectin type-III" evidence="18">
    <location>
        <begin position="1290"/>
        <end position="1384"/>
    </location>
</feature>
<feature type="domain" description="Fibronectin type-III" evidence="18">
    <location>
        <begin position="1389"/>
        <end position="1486"/>
    </location>
</feature>
<feature type="domain" description="Fibronectin type-III" evidence="18">
    <location>
        <begin position="1663"/>
        <end position="1761"/>
    </location>
</feature>
<dbReference type="SUPFAM" id="SSF48726">
    <property type="entry name" value="Immunoglobulin"/>
    <property type="match status" value="5"/>
</dbReference>
<dbReference type="FunFam" id="2.60.40.10:FF:000231">
    <property type="entry name" value="Sidekick cell adhesion molecule 2"/>
    <property type="match status" value="1"/>
</dbReference>
<dbReference type="CDD" id="cd00063">
    <property type="entry name" value="FN3"/>
    <property type="match status" value="12"/>
</dbReference>
<feature type="domain" description="Fibronectin type-III" evidence="18">
    <location>
        <begin position="588"/>
        <end position="684"/>
    </location>
</feature>
<dbReference type="InterPro" id="IPR050964">
    <property type="entry name" value="Striated_Muscle_Regulatory"/>
</dbReference>
<evidence type="ECO:0000256" key="3">
    <source>
        <dbReference type="ARBA" id="ARBA00022692"/>
    </source>
</evidence>
<feature type="domain" description="Fibronectin type-III" evidence="18">
    <location>
        <begin position="1566"/>
        <end position="1662"/>
    </location>
</feature>
<gene>
    <name evidence="19" type="primary">SDK1</name>
</gene>
<dbReference type="InterPro" id="IPR007110">
    <property type="entry name" value="Ig-like_dom"/>
</dbReference>
<evidence type="ECO:0000256" key="5">
    <source>
        <dbReference type="ARBA" id="ARBA00022737"/>
    </source>
</evidence>
<dbReference type="InterPro" id="IPR036179">
    <property type="entry name" value="Ig-like_dom_sf"/>
</dbReference>
<dbReference type="SMART" id="SM00060">
    <property type="entry name" value="FN3"/>
    <property type="match status" value="12"/>
</dbReference>
<keyword evidence="9 16" id="KW-0472">Membrane</keyword>
<feature type="domain" description="Fibronectin type-III" evidence="18">
    <location>
        <begin position="990"/>
        <end position="1089"/>
    </location>
</feature>
<dbReference type="PROSITE" id="PS50853">
    <property type="entry name" value="FN3"/>
    <property type="match status" value="12"/>
</dbReference>
<dbReference type="InterPro" id="IPR003961">
    <property type="entry name" value="FN3_dom"/>
</dbReference>
<dbReference type="SMART" id="SM00409">
    <property type="entry name" value="IG"/>
    <property type="match status" value="6"/>
</dbReference>
<dbReference type="PROSITE" id="PS50835">
    <property type="entry name" value="IG_LIKE"/>
    <property type="match status" value="5"/>
</dbReference>
<feature type="domain" description="Ig-like" evidence="17">
    <location>
        <begin position="304"/>
        <end position="394"/>
    </location>
</feature>
<evidence type="ECO:0000313" key="19">
    <source>
        <dbReference type="Ensembl" id="ENSEASP00005031547.1"/>
    </source>
</evidence>
<dbReference type="FunFam" id="2.60.40.10:FF:000485">
    <property type="entry name" value="Sidekick cell adhesion molecule 2"/>
    <property type="match status" value="1"/>
</dbReference>
<dbReference type="FunFam" id="2.60.40.10:FF:000237">
    <property type="entry name" value="Sidekick cell adhesion molecule 2"/>
    <property type="match status" value="1"/>
</dbReference>
<evidence type="ECO:0000256" key="14">
    <source>
        <dbReference type="ARBA" id="ARBA00061621"/>
    </source>
</evidence>
<evidence type="ECO:0000256" key="9">
    <source>
        <dbReference type="ARBA" id="ARBA00023136"/>
    </source>
</evidence>
<dbReference type="FunFam" id="2.60.40.10:FF:000206">
    <property type="entry name" value="Sidekick cell adhesion molecule 2"/>
    <property type="match status" value="1"/>
</dbReference>
<dbReference type="FunFam" id="2.60.40.10:FF:000360">
    <property type="entry name" value="Sidekick cell adhesion molecule 2"/>
    <property type="match status" value="1"/>
</dbReference>
<keyword evidence="8" id="KW-0770">Synapse</keyword>
<dbReference type="FunFam" id="2.60.40.10:FF:000202">
    <property type="entry name" value="Sidekick cell adhesion molecule 1"/>
    <property type="match status" value="1"/>
</dbReference>
<dbReference type="SMART" id="SM00408">
    <property type="entry name" value="IGc2"/>
    <property type="match status" value="5"/>
</dbReference>
<feature type="transmembrane region" description="Helical" evidence="16">
    <location>
        <begin position="1870"/>
        <end position="1893"/>
    </location>
</feature>
<keyword evidence="4" id="KW-0732">Signal</keyword>
<dbReference type="FunFam" id="2.60.40.10:FF:000158">
    <property type="entry name" value="Sidekick cell adhesion molecule 2"/>
    <property type="match status" value="1"/>
</dbReference>
<evidence type="ECO:0000256" key="13">
    <source>
        <dbReference type="ARBA" id="ARBA00034103"/>
    </source>
</evidence>
<keyword evidence="12" id="KW-0393">Immunoglobulin domain</keyword>
<sequence>LKHLGLQSFFSFFSEYISDDVVPYFKTEPGLPQIHLEGNRLVLTCLAEGSWPLEFKWMHNDSELTTYTSEYKYIIPSLQRLDAGFYRCVVRNRMGALLQRRSEVQVAYMGNFMDTDQRKTVSQGHAAILNLLPITSCPRPQVTWFREGHKIIPSNRIAITLENQLVILAAVASDSGPYYVQAVNERNGENKTSPLIYLSVANVGTPETMAPVIVIPPGNRSVVAGSSEVTLECIANARPVEDLSVSWKRNGVRITSGLHSFGRHLTISNPTSSDTGAYVCEATLRGSALEPARAKAFLSIIEPPYFTAEPESRILVEVEETVDIVCQAMGVPLPTLQWYKDAISISKLQNPRYKVLSSGGLRIQKLRPEDSGIFQCFATNEGGEIQTYTYLDVTNVAPAFTQLPVDTTVTDGMTAILKCEVSGAPKPAITWKRGNHILASGSVRIPRFMLLESGGLQITPVFIQDAGNYTCYAANTEGSLNASAALTVWNRTSIINPPEDRVVIKGTTATLDCGATHDPRISLRYVWKKDNVVITPSSSSRIVVEKDGSLLISQTWSGDIGDYTCEIISEGGNDSRMARLEVIELPHSPQNLLASLNSSHSHTVMLSWVRPFDGNSPVLYYIVELSENNSPWKVHLSNVGPEMTGVAVRGLTPARTYQFRVCAVNQVGKGQYSTETSRLMLPEEPPSAPPKNIVASGRTNQSIMVQWQPPPETEHNGVLRGYILRYRLAGLPGEYQQRNITSPEVNYCLVTELIIWTQYEIQVAAYNGAGLGVFSRAVTEYTLQGVPTAPPQNVQAEAVNSTTIQFLWNPPPQQFINGINQGYKLLAWPADVPEASTVVTIAPDFHGVHHGYITNLKKFTAYLTSVLCFTTPGDGPPSAPQLIWTHEDKPGAVGHLSFTEILDTSLKVSWQEPLEKNGIITGYQISWEVHGKSDSRLTHTLSSTTHEHKIEGLSSLTTYTIEVAAVTAAGAGLATSSTISSGVPPELPGAPSNLVISNISPRSATLQFRPGYDGKTSISRWIIEGQVGAIGDEEEWVSLYEEENEPDAQMLEIPNLTPYTHYRFRMRQVNIVGASPFSQSSRVIQTLQAPPDVAPTSLTVRTASETSLRLRWVPLPDSQYNGNPESVGYRIKYWRPDLQSPALTQVINDRLEREFTIEELEEWTEYELQMQAFNAIGAGPWSEVVRGRTRESVPSAAPENVSAEAVSSTQILLTWASVPEQDQNGLILGYKVCARATFLCLRNHTQSALLAGLRKFVLYELQVLAFTRIGNGVPSSPLILERTKDDAPGPPVRLVFPEVRLTSVRIVWQPPEEPNGIILGYQIAYRLASSSPNTFTTVEVGATVRQFTATELAPESAYIFRLSAKTRQGWGEPLEATVITTEKRERPAPPRELLVPQAEVTARSLRLQWVPGSDGASPIRYFTVQVRELPRGEWQTYSSSISHEATACEVERLRPFTSYKLRLKATNDIGDSDFSVETEAVTTLQDGEQWGLGWPTDMRTRLPRGVPTGHFLREGAGPGLMHLRRLADLRKYRRYEVVMTAYNIIGESPASAPVEVFVGEAAPALAPQNVQVNPLTASQLEVTWDPPPPESQNGNIQGYKIYYWEADSRNETEKMKVLFLPETAVKLKNLTSHTKYLVSISAFNAAGDGPKSDPRQGHTHEAAPGTPSFLAFSEITSTTLNVSWGEPLAANGILQGYRVVYEPLAPVQGVSKVVTVDVKGNRQRWLKVRDLTKGVTYFFRVQARTITYGPELQANVTAGPAVGSPGAPRHISVTKAASELTLQWTEGDAGKAPTTGYVIEARPSDEGLWDMFVKDIPRSATSYTVSLDRLRQGVTYEFRVVAVNQVGYGEPSRPSTAVSAQVETPFYEEWWFLLVMALSSLIIILLVVFALVLHGQNKKYKNCTTGEDRPPFPQSALAAPELRLNRGNLQPRPHPRSPPRPSPGGLHYSDEDICNKYNGAVLTESMNLKEKSVDGTDSESEDAPPQHSFVNHYMSDPTYYNSWKRRAPGGRAAQHRYQAVAGAEAGPPLHAVVTTQSAVFAPAGPGARTPLTGFSSFV</sequence>
<feature type="domain" description="Fibronectin type-III" evidence="18">
    <location>
        <begin position="790"/>
        <end position="888"/>
    </location>
</feature>
<feature type="domain" description="Ig-like" evidence="17">
    <location>
        <begin position="211"/>
        <end position="299"/>
    </location>
</feature>
<dbReference type="FunFam" id="2.60.40.10:FF:000261">
    <property type="entry name" value="Sidekick cell adhesion molecule 2"/>
    <property type="match status" value="1"/>
</dbReference>
<feature type="region of interest" description="Disordered" evidence="15">
    <location>
        <begin position="1970"/>
        <end position="1991"/>
    </location>
</feature>
<name>A0A8C4N2Q6_EQUAS</name>
<dbReference type="Ensembl" id="ENSEAST00005034290.1">
    <property type="protein sequence ID" value="ENSEASP00005031547.1"/>
    <property type="gene ID" value="ENSEASG00005021355.1"/>
</dbReference>
<dbReference type="GO" id="GO:0007155">
    <property type="term" value="P:cell adhesion"/>
    <property type="evidence" value="ECO:0007669"/>
    <property type="project" value="UniProtKB-KW"/>
</dbReference>
<dbReference type="Gene3D" id="2.60.40.10">
    <property type="entry name" value="Immunoglobulins"/>
    <property type="match status" value="18"/>
</dbReference>
<dbReference type="FunFam" id="2.60.40.10:FF:000267">
    <property type="entry name" value="Sidekick cell adhesion molecule 2"/>
    <property type="match status" value="1"/>
</dbReference>
<evidence type="ECO:0000256" key="16">
    <source>
        <dbReference type="SAM" id="Phobius"/>
    </source>
</evidence>
<feature type="domain" description="Fibronectin type-III" evidence="18">
    <location>
        <begin position="892"/>
        <end position="986"/>
    </location>
</feature>
<dbReference type="Pfam" id="PF13927">
    <property type="entry name" value="Ig_3"/>
    <property type="match status" value="3"/>
</dbReference>
<keyword evidence="7 16" id="KW-1133">Transmembrane helix</keyword>
<dbReference type="FunFam" id="2.60.40.10:FF:000266">
    <property type="entry name" value="Sidekick cell adhesion molecule 2"/>
    <property type="match status" value="1"/>
</dbReference>
<feature type="domain" description="Ig-like" evidence="17">
    <location>
        <begin position="398"/>
        <end position="487"/>
    </location>
</feature>
<dbReference type="GO" id="GO:0045202">
    <property type="term" value="C:synapse"/>
    <property type="evidence" value="ECO:0007669"/>
    <property type="project" value="UniProtKB-SubCell"/>
</dbReference>
<feature type="domain" description="Ig-like" evidence="17">
    <location>
        <begin position="492"/>
        <end position="581"/>
    </location>
</feature>
<feature type="domain" description="Fibronectin type-III" evidence="18">
    <location>
        <begin position="1094"/>
        <end position="1192"/>
    </location>
</feature>
<keyword evidence="5" id="KW-0677">Repeat</keyword>
<dbReference type="CDD" id="cd00096">
    <property type="entry name" value="Ig"/>
    <property type="match status" value="1"/>
</dbReference>
<dbReference type="FunFam" id="2.60.40.10:FF:000209">
    <property type="entry name" value="Sidekick cell adhesion molecule 2"/>
    <property type="match status" value="1"/>
</dbReference>
<comment type="subcellular location">
    <subcellularLocation>
        <location evidence="1">Cell membrane</location>
        <topology evidence="1">Single-pass type I membrane protein</topology>
    </subcellularLocation>
    <subcellularLocation>
        <location evidence="13">Synapse</location>
    </subcellularLocation>
</comment>
<dbReference type="FunFam" id="2.60.40.10:FF:000236">
    <property type="entry name" value="Sidekick cell adhesion molecule 2"/>
    <property type="match status" value="1"/>
</dbReference>
<evidence type="ECO:0000256" key="4">
    <source>
        <dbReference type="ARBA" id="ARBA00022729"/>
    </source>
</evidence>
<comment type="similarity">
    <text evidence="14">Belongs to the sidekick family.</text>
</comment>
<dbReference type="PRINTS" id="PR00014">
    <property type="entry name" value="FNTYPEIII"/>
</dbReference>
<protein>
    <submittedName>
        <fullName evidence="19">Sidekick cell adhesion molecule 1</fullName>
    </submittedName>
</protein>
<feature type="domain" description="Fibronectin type-III" evidence="18">
    <location>
        <begin position="689"/>
        <end position="785"/>
    </location>
</feature>
<feature type="domain" description="Fibronectin type-III" evidence="18">
    <location>
        <begin position="1197"/>
        <end position="1286"/>
    </location>
</feature>
<dbReference type="PANTHER" id="PTHR13817:SF55">
    <property type="entry name" value="PROTEIN SIDEKICK-1"/>
    <property type="match status" value="1"/>
</dbReference>
<dbReference type="InterPro" id="IPR003599">
    <property type="entry name" value="Ig_sub"/>
</dbReference>
<evidence type="ECO:0000256" key="1">
    <source>
        <dbReference type="ARBA" id="ARBA00004251"/>
    </source>
</evidence>
<evidence type="ECO:0000259" key="17">
    <source>
        <dbReference type="PROSITE" id="PS50835"/>
    </source>
</evidence>
<keyword evidence="11" id="KW-0325">Glycoprotein</keyword>
<dbReference type="FunFam" id="2.60.40.10:FF:000253">
    <property type="entry name" value="Sidekick cell adhesion molecule 1"/>
    <property type="match status" value="1"/>
</dbReference>
<feature type="region of interest" description="Disordered" evidence="15">
    <location>
        <begin position="1926"/>
        <end position="1949"/>
    </location>
</feature>
<evidence type="ECO:0000256" key="2">
    <source>
        <dbReference type="ARBA" id="ARBA00022475"/>
    </source>
</evidence>
<proteinExistence type="inferred from homology"/>
<dbReference type="Pfam" id="PF07679">
    <property type="entry name" value="I-set"/>
    <property type="match status" value="3"/>
</dbReference>
<keyword evidence="3 16" id="KW-0812">Transmembrane</keyword>
<dbReference type="GO" id="GO:0005886">
    <property type="term" value="C:plasma membrane"/>
    <property type="evidence" value="ECO:0007669"/>
    <property type="project" value="UniProtKB-SubCell"/>
</dbReference>
<dbReference type="InterPro" id="IPR013098">
    <property type="entry name" value="Ig_I-set"/>
</dbReference>
<dbReference type="InterPro" id="IPR013783">
    <property type="entry name" value="Ig-like_fold"/>
</dbReference>
<keyword evidence="10" id="KW-1015">Disulfide bond</keyword>
<dbReference type="FunFam" id="2.60.40.10:FF:000359">
    <property type="entry name" value="Sidekick cell adhesion molecule 2"/>
    <property type="match status" value="1"/>
</dbReference>
<dbReference type="PANTHER" id="PTHR13817">
    <property type="entry name" value="TITIN"/>
    <property type="match status" value="1"/>
</dbReference>
<dbReference type="FunFam" id="2.60.40.10:FF:000301">
    <property type="entry name" value="Sidekick cell adhesion molecule 2"/>
    <property type="match status" value="1"/>
</dbReference>
<dbReference type="FunFam" id="2.60.40.10:FF:000271">
    <property type="entry name" value="Sidekick cell adhesion molecule 2"/>
    <property type="match status" value="1"/>
</dbReference>
<dbReference type="Pfam" id="PF00041">
    <property type="entry name" value="fn3"/>
    <property type="match status" value="12"/>
</dbReference>
<evidence type="ECO:0000256" key="10">
    <source>
        <dbReference type="ARBA" id="ARBA00023157"/>
    </source>
</evidence>
<feature type="domain" description="Fibronectin type-III" evidence="18">
    <location>
        <begin position="1764"/>
        <end position="1862"/>
    </location>
</feature>
<reference evidence="19" key="1">
    <citation type="submission" date="2023-03" db="UniProtKB">
        <authorList>
            <consortium name="Ensembl"/>
        </authorList>
    </citation>
    <scope>IDENTIFICATION</scope>
</reference>
<evidence type="ECO:0000256" key="15">
    <source>
        <dbReference type="SAM" id="MobiDB-lite"/>
    </source>
</evidence>
<dbReference type="SUPFAM" id="SSF49265">
    <property type="entry name" value="Fibronectin type III"/>
    <property type="match status" value="7"/>
</dbReference>
<keyword evidence="2" id="KW-1003">Cell membrane</keyword>
<keyword evidence="6" id="KW-0130">Cell adhesion</keyword>
<evidence type="ECO:0000256" key="7">
    <source>
        <dbReference type="ARBA" id="ARBA00022989"/>
    </source>
</evidence>
<feature type="domain" description="Ig-like" evidence="17">
    <location>
        <begin position="23"/>
        <end position="105"/>
    </location>
</feature>
<dbReference type="InterPro" id="IPR003598">
    <property type="entry name" value="Ig_sub2"/>
</dbReference>
<evidence type="ECO:0000256" key="11">
    <source>
        <dbReference type="ARBA" id="ARBA00023180"/>
    </source>
</evidence>
<dbReference type="FunFam" id="2.60.40.10:FF:000420">
    <property type="entry name" value="Sidekick cell adhesion molecule 2"/>
    <property type="match status" value="1"/>
</dbReference>
<evidence type="ECO:0000259" key="18">
    <source>
        <dbReference type="PROSITE" id="PS50853"/>
    </source>
</evidence>
<dbReference type="InterPro" id="IPR036116">
    <property type="entry name" value="FN3_sf"/>
</dbReference>
<evidence type="ECO:0000256" key="6">
    <source>
        <dbReference type="ARBA" id="ARBA00022889"/>
    </source>
</evidence>